<comment type="caution">
    <text evidence="7">The sequence shown here is derived from an EMBL/GenBank/DDBJ whole genome shotgun (WGS) entry which is preliminary data.</text>
</comment>
<dbReference type="PANTHER" id="PTHR30086">
    <property type="entry name" value="ARGININE EXPORTER PROTEIN ARGO"/>
    <property type="match status" value="1"/>
</dbReference>
<evidence type="ECO:0000256" key="6">
    <source>
        <dbReference type="SAM" id="Phobius"/>
    </source>
</evidence>
<sequence length="212" mass="21722">MVPASNLWAFVLASVVLIVIPGPSVLFVIGRSLALGRMGGLLSVVGNAVGMLPLVAAVALGVGTVVAQSVALFTAIKLGGALYLVYLGVQAIRHRADAADAVTRQVAARSPWRLLGEGVVVGVTNPKTIAFFVAVLPQFVDFHAGAIPMQMAMLGTAFVVLALACDSVWALAAGTARDWFARSPRRASHLAATGGVMMIGLGGVLALSGNEH</sequence>
<dbReference type="Pfam" id="PF01810">
    <property type="entry name" value="LysE"/>
    <property type="match status" value="1"/>
</dbReference>
<feature type="transmembrane region" description="Helical" evidence="6">
    <location>
        <begin position="41"/>
        <end position="60"/>
    </location>
</feature>
<feature type="transmembrane region" description="Helical" evidence="6">
    <location>
        <begin position="6"/>
        <end position="29"/>
    </location>
</feature>
<evidence type="ECO:0000256" key="4">
    <source>
        <dbReference type="ARBA" id="ARBA00022989"/>
    </source>
</evidence>
<evidence type="ECO:0000256" key="3">
    <source>
        <dbReference type="ARBA" id="ARBA00022692"/>
    </source>
</evidence>
<keyword evidence="5 6" id="KW-0472">Membrane</keyword>
<dbReference type="EMBL" id="SDPL01000273">
    <property type="protein sequence ID" value="RXZ45964.1"/>
    <property type="molecule type" value="Genomic_DNA"/>
</dbReference>
<comment type="subcellular location">
    <subcellularLocation>
        <location evidence="1">Cell membrane</location>
        <topology evidence="1">Multi-pass membrane protein</topology>
    </subcellularLocation>
</comment>
<evidence type="ECO:0000313" key="8">
    <source>
        <dbReference type="Proteomes" id="UP000292881"/>
    </source>
</evidence>
<dbReference type="AlphaFoldDB" id="A0A4Q2JGT5"/>
<dbReference type="InterPro" id="IPR001123">
    <property type="entry name" value="LeuE-type"/>
</dbReference>
<organism evidence="7 8">
    <name type="scientific">Agromyces binzhouensis</name>
    <dbReference type="NCBI Taxonomy" id="1817495"/>
    <lineage>
        <taxon>Bacteria</taxon>
        <taxon>Bacillati</taxon>
        <taxon>Actinomycetota</taxon>
        <taxon>Actinomycetes</taxon>
        <taxon>Micrococcales</taxon>
        <taxon>Microbacteriaceae</taxon>
        <taxon>Agromyces</taxon>
    </lineage>
</organism>
<feature type="transmembrane region" description="Helical" evidence="6">
    <location>
        <begin position="119"/>
        <end position="140"/>
    </location>
</feature>
<protein>
    <submittedName>
        <fullName evidence="7">LysE family translocator</fullName>
    </submittedName>
</protein>
<keyword evidence="4 6" id="KW-1133">Transmembrane helix</keyword>
<gene>
    <name evidence="7" type="ORF">ESO86_12375</name>
</gene>
<feature type="transmembrane region" description="Helical" evidence="6">
    <location>
        <begin position="66"/>
        <end position="86"/>
    </location>
</feature>
<feature type="transmembrane region" description="Helical" evidence="6">
    <location>
        <begin position="187"/>
        <end position="207"/>
    </location>
</feature>
<evidence type="ECO:0000313" key="7">
    <source>
        <dbReference type="EMBL" id="RXZ45964.1"/>
    </source>
</evidence>
<proteinExistence type="predicted"/>
<evidence type="ECO:0000256" key="1">
    <source>
        <dbReference type="ARBA" id="ARBA00004651"/>
    </source>
</evidence>
<reference evidence="7 8" key="1">
    <citation type="submission" date="2019-01" db="EMBL/GenBank/DDBJ databases">
        <authorList>
            <person name="Li J."/>
        </authorList>
    </citation>
    <scope>NUCLEOTIDE SEQUENCE [LARGE SCALE GENOMIC DNA]</scope>
    <source>
        <strain evidence="7 8">CGMCC 4.7180</strain>
    </source>
</reference>
<dbReference type="GO" id="GO:0005886">
    <property type="term" value="C:plasma membrane"/>
    <property type="evidence" value="ECO:0007669"/>
    <property type="project" value="UniProtKB-SubCell"/>
</dbReference>
<keyword evidence="2" id="KW-1003">Cell membrane</keyword>
<dbReference type="PANTHER" id="PTHR30086:SF20">
    <property type="entry name" value="ARGININE EXPORTER PROTEIN ARGO-RELATED"/>
    <property type="match status" value="1"/>
</dbReference>
<evidence type="ECO:0000256" key="2">
    <source>
        <dbReference type="ARBA" id="ARBA00022475"/>
    </source>
</evidence>
<accession>A0A4Q2JGT5</accession>
<dbReference type="GO" id="GO:0015171">
    <property type="term" value="F:amino acid transmembrane transporter activity"/>
    <property type="evidence" value="ECO:0007669"/>
    <property type="project" value="TreeGrafter"/>
</dbReference>
<dbReference type="RefSeq" id="WP_129235298.1">
    <property type="nucleotide sequence ID" value="NZ_SDPL01000273.1"/>
</dbReference>
<dbReference type="OrthoDB" id="3175972at2"/>
<dbReference type="Proteomes" id="UP000292881">
    <property type="component" value="Unassembled WGS sequence"/>
</dbReference>
<keyword evidence="3 6" id="KW-0812">Transmembrane</keyword>
<feature type="transmembrane region" description="Helical" evidence="6">
    <location>
        <begin position="152"/>
        <end position="175"/>
    </location>
</feature>
<evidence type="ECO:0000256" key="5">
    <source>
        <dbReference type="ARBA" id="ARBA00023136"/>
    </source>
</evidence>
<name>A0A4Q2JGT5_9MICO</name>
<dbReference type="PIRSF" id="PIRSF006324">
    <property type="entry name" value="LeuE"/>
    <property type="match status" value="1"/>
</dbReference>
<keyword evidence="8" id="KW-1185">Reference proteome</keyword>